<comment type="cofactor">
    <cofactor evidence="6">
        <name>Zn(2+)</name>
        <dbReference type="ChEBI" id="CHEBI:29105"/>
    </cofactor>
    <text evidence="6">Binds 2 Zn(2+) ions per subunit.</text>
</comment>
<keyword evidence="9" id="KW-1185">Reference proteome</keyword>
<dbReference type="GO" id="GO:0004151">
    <property type="term" value="F:dihydroorotase activity"/>
    <property type="evidence" value="ECO:0007669"/>
    <property type="project" value="UniProtKB-UniRule"/>
</dbReference>
<dbReference type="EC" id="3.5.2.3" evidence="6"/>
<dbReference type="EMBL" id="JARPTC010000003">
    <property type="protein sequence ID" value="MDO7786217.1"/>
    <property type="molecule type" value="Genomic_DNA"/>
</dbReference>
<evidence type="ECO:0000256" key="5">
    <source>
        <dbReference type="ARBA" id="ARBA00022975"/>
    </source>
</evidence>
<feature type="binding site" evidence="6">
    <location>
        <position position="308"/>
    </location>
    <ligand>
        <name>substrate</name>
    </ligand>
</feature>
<keyword evidence="3 6" id="KW-0479">Metal-binding</keyword>
<dbReference type="GO" id="GO:0004038">
    <property type="term" value="F:allantoinase activity"/>
    <property type="evidence" value="ECO:0007669"/>
    <property type="project" value="TreeGrafter"/>
</dbReference>
<dbReference type="InterPro" id="IPR032466">
    <property type="entry name" value="Metal_Hydrolase"/>
</dbReference>
<comment type="catalytic activity">
    <reaction evidence="6">
        <text>(S)-dihydroorotate + H2O = N-carbamoyl-L-aspartate + H(+)</text>
        <dbReference type="Rhea" id="RHEA:24296"/>
        <dbReference type="ChEBI" id="CHEBI:15377"/>
        <dbReference type="ChEBI" id="CHEBI:15378"/>
        <dbReference type="ChEBI" id="CHEBI:30864"/>
        <dbReference type="ChEBI" id="CHEBI:32814"/>
        <dbReference type="EC" id="3.5.2.3"/>
    </reaction>
</comment>
<dbReference type="SUPFAM" id="SSF51556">
    <property type="entry name" value="Metallo-dependent hydrolases"/>
    <property type="match status" value="1"/>
</dbReference>
<dbReference type="PROSITE" id="PS00482">
    <property type="entry name" value="DIHYDROOROTASE_1"/>
    <property type="match status" value="1"/>
</dbReference>
<comment type="caution">
    <text evidence="8">The sequence shown here is derived from an EMBL/GenBank/DDBJ whole genome shotgun (WGS) entry which is preliminary data.</text>
</comment>
<dbReference type="Proteomes" id="UP001172911">
    <property type="component" value="Unassembled WGS sequence"/>
</dbReference>
<dbReference type="PANTHER" id="PTHR43668">
    <property type="entry name" value="ALLANTOINASE"/>
    <property type="match status" value="1"/>
</dbReference>
<gene>
    <name evidence="6" type="primary">pyrC</name>
    <name evidence="8" type="ORF">P6N53_03140</name>
</gene>
<dbReference type="HAMAP" id="MF_00220_B">
    <property type="entry name" value="PyrC_classI_B"/>
    <property type="match status" value="1"/>
</dbReference>
<dbReference type="GO" id="GO:0006145">
    <property type="term" value="P:purine nucleobase catabolic process"/>
    <property type="evidence" value="ECO:0007669"/>
    <property type="project" value="TreeGrafter"/>
</dbReference>
<evidence type="ECO:0000313" key="9">
    <source>
        <dbReference type="Proteomes" id="UP001172911"/>
    </source>
</evidence>
<proteinExistence type="inferred from homology"/>
<dbReference type="InterPro" id="IPR050138">
    <property type="entry name" value="DHOase/Allantoinase_Hydrolase"/>
</dbReference>
<evidence type="ECO:0000256" key="1">
    <source>
        <dbReference type="ARBA" id="ARBA00002368"/>
    </source>
</evidence>
<dbReference type="Gene3D" id="3.20.20.140">
    <property type="entry name" value="Metal-dependent hydrolases"/>
    <property type="match status" value="1"/>
</dbReference>
<evidence type="ECO:0000259" key="7">
    <source>
        <dbReference type="Pfam" id="PF12890"/>
    </source>
</evidence>
<dbReference type="PROSITE" id="PS00483">
    <property type="entry name" value="DIHYDROOROTASE_2"/>
    <property type="match status" value="1"/>
</dbReference>
<dbReference type="InterPro" id="IPR024403">
    <property type="entry name" value="DHOase_cat"/>
</dbReference>
<dbReference type="GO" id="GO:0005737">
    <property type="term" value="C:cytoplasm"/>
    <property type="evidence" value="ECO:0007669"/>
    <property type="project" value="TreeGrafter"/>
</dbReference>
<feature type="binding site" evidence="6">
    <location>
        <position position="304"/>
    </location>
    <ligand>
        <name>Zn(2+)</name>
        <dbReference type="ChEBI" id="CHEBI:29105"/>
        <label>1</label>
    </ligand>
</feature>
<evidence type="ECO:0000256" key="4">
    <source>
        <dbReference type="ARBA" id="ARBA00022801"/>
    </source>
</evidence>
<dbReference type="Gene3D" id="2.30.40.10">
    <property type="entry name" value="Urease, subunit C, domain 1"/>
    <property type="match status" value="1"/>
</dbReference>
<dbReference type="AlphaFoldDB" id="A0AAW7ZA65"/>
<feature type="binding site" evidence="6">
    <location>
        <position position="151"/>
    </location>
    <ligand>
        <name>Zn(2+)</name>
        <dbReference type="ChEBI" id="CHEBI:29105"/>
        <label>1</label>
    </ligand>
</feature>
<feature type="binding site" evidence="6">
    <location>
        <position position="151"/>
    </location>
    <ligand>
        <name>Zn(2+)</name>
        <dbReference type="ChEBI" id="CHEBI:29105"/>
        <label>2</label>
    </ligand>
</feature>
<keyword evidence="4 6" id="KW-0378">Hydrolase</keyword>
<sequence length="428" mass="45466">MRYLIKGGIIVDPVKETLAQQDLLIDQGLIVNIGADISDQEAKVIEATGRYVCPGLLDMHVHLREPGYEYKEDIASGTRAAAMGGFTAVACMPNTNPVADNGSVISYILQRAQGMPSKVYPIGALTKGSAGKELTEMADLKESGAVAFSDDGQPVMDAGMMYRVMQYAAMLDLPVISHCEDLSLAGGGLMHEGPISAMLGLKGIPAAAEEAMVARDILLAEATGCKLHLAHISTVGSVRMVRQAKERGLKVTAEVGPHHFTLTEEAVQGFNTNAKVNPPLRSMKDVEAIKEGLKDGVIDVIATDHAPHAFHEKDAEFQYAPNGLIGLETAVGLVFTELVHTGILSVPQAVARLCTNPRKILGLPGGFLDIGGVADITIIDPELSDVVDPGKMQSKSKNTPFGGRRLTGWPVATLCGGVLVMENRQLQE</sequence>
<comment type="pathway">
    <text evidence="6">Pyrimidine metabolism; UMP biosynthesis via de novo pathway; (S)-dihydroorotate from bicarbonate: step 3/3.</text>
</comment>
<dbReference type="NCBIfam" id="TIGR00857">
    <property type="entry name" value="pyrC_multi"/>
    <property type="match status" value="1"/>
</dbReference>
<organism evidence="8 9">
    <name type="scientific">Desulforamulus aquiferis</name>
    <dbReference type="NCBI Taxonomy" id="1397668"/>
    <lineage>
        <taxon>Bacteria</taxon>
        <taxon>Bacillati</taxon>
        <taxon>Bacillota</taxon>
        <taxon>Clostridia</taxon>
        <taxon>Eubacteriales</taxon>
        <taxon>Peptococcaceae</taxon>
        <taxon>Desulforamulus</taxon>
    </lineage>
</organism>
<dbReference type="GO" id="GO:0008270">
    <property type="term" value="F:zinc ion binding"/>
    <property type="evidence" value="ECO:0007669"/>
    <property type="project" value="UniProtKB-UniRule"/>
</dbReference>
<comment type="similarity">
    <text evidence="2 6">Belongs to the metallo-dependent hydrolases superfamily. DHOase family. Class I DHOase subfamily.</text>
</comment>
<comment type="caution">
    <text evidence="6">Lacks conserved residue(s) required for the propagation of feature annotation.</text>
</comment>
<feature type="domain" description="Dihydroorotase catalytic" evidence="7">
    <location>
        <begin position="49"/>
        <end position="234"/>
    </location>
</feature>
<reference evidence="8" key="2">
    <citation type="submission" date="2023-03" db="EMBL/GenBank/DDBJ databases">
        <authorList>
            <person name="Zhang Z."/>
        </authorList>
    </citation>
    <scope>NUCLEOTIDE SEQUENCE</scope>
    <source>
        <strain evidence="8">DSA</strain>
    </source>
</reference>
<keyword evidence="6" id="KW-0862">Zinc</keyword>
<dbReference type="PANTHER" id="PTHR43668:SF2">
    <property type="entry name" value="ALLANTOINASE"/>
    <property type="match status" value="1"/>
</dbReference>
<protein>
    <recommendedName>
        <fullName evidence="6">Dihydroorotase</fullName>
        <shortName evidence="6">DHOase</shortName>
        <ecNumber evidence="6">3.5.2.3</ecNumber>
    </recommendedName>
</protein>
<dbReference type="SUPFAM" id="SSF51338">
    <property type="entry name" value="Composite domain of metallo-dependent hydrolases"/>
    <property type="match status" value="1"/>
</dbReference>
<comment type="function">
    <text evidence="1 6">Catalyzes the reversible cyclization of carbamoyl aspartate to dihydroorotate.</text>
</comment>
<dbReference type="RefSeq" id="WP_304541106.1">
    <property type="nucleotide sequence ID" value="NZ_JARPTC010000003.1"/>
</dbReference>
<dbReference type="Pfam" id="PF12890">
    <property type="entry name" value="DHOase"/>
    <property type="match status" value="1"/>
</dbReference>
<evidence type="ECO:0000256" key="3">
    <source>
        <dbReference type="ARBA" id="ARBA00022723"/>
    </source>
</evidence>
<evidence type="ECO:0000256" key="2">
    <source>
        <dbReference type="ARBA" id="ARBA00010286"/>
    </source>
</evidence>
<accession>A0AAW7ZA65</accession>
<dbReference type="GO" id="GO:0044205">
    <property type="term" value="P:'de novo' UMP biosynthetic process"/>
    <property type="evidence" value="ECO:0007669"/>
    <property type="project" value="UniProtKB-UniRule"/>
</dbReference>
<name>A0AAW7ZA65_9FIRM</name>
<keyword evidence="5 6" id="KW-0665">Pyrimidine biosynthesis</keyword>
<feature type="binding site" evidence="6">
    <location>
        <position position="62"/>
    </location>
    <ligand>
        <name>Zn(2+)</name>
        <dbReference type="ChEBI" id="CHEBI:29105"/>
        <label>1</label>
    </ligand>
</feature>
<dbReference type="InterPro" id="IPR002195">
    <property type="entry name" value="Dihydroorotase_CS"/>
</dbReference>
<dbReference type="InterPro" id="IPR004722">
    <property type="entry name" value="DHOase"/>
</dbReference>
<feature type="binding site" evidence="6">
    <location>
        <position position="231"/>
    </location>
    <ligand>
        <name>Zn(2+)</name>
        <dbReference type="ChEBI" id="CHEBI:29105"/>
        <label>2</label>
    </ligand>
</feature>
<feature type="binding site" evidence="6">
    <location>
        <position position="94"/>
    </location>
    <ligand>
        <name>substrate</name>
    </ligand>
</feature>
<dbReference type="CDD" id="cd01317">
    <property type="entry name" value="DHOase_IIa"/>
    <property type="match status" value="1"/>
</dbReference>
<evidence type="ECO:0000313" key="8">
    <source>
        <dbReference type="EMBL" id="MDO7786217.1"/>
    </source>
</evidence>
<feature type="active site" evidence="6">
    <location>
        <position position="304"/>
    </location>
</feature>
<evidence type="ECO:0000256" key="6">
    <source>
        <dbReference type="HAMAP-Rule" id="MF_00220"/>
    </source>
</evidence>
<feature type="binding site" evidence="6">
    <location>
        <begin position="62"/>
        <end position="64"/>
    </location>
    <ligand>
        <name>substrate</name>
    </ligand>
</feature>
<feature type="binding site" evidence="6">
    <location>
        <position position="277"/>
    </location>
    <ligand>
        <name>substrate</name>
    </ligand>
</feature>
<feature type="binding site" evidence="6">
    <location>
        <position position="178"/>
    </location>
    <ligand>
        <name>Zn(2+)</name>
        <dbReference type="ChEBI" id="CHEBI:29105"/>
        <label>2</label>
    </ligand>
</feature>
<feature type="binding site" evidence="6">
    <location>
        <position position="60"/>
    </location>
    <ligand>
        <name>Zn(2+)</name>
        <dbReference type="ChEBI" id="CHEBI:29105"/>
        <label>1</label>
    </ligand>
</feature>
<reference evidence="8" key="1">
    <citation type="journal article" date="2023" name="J. Hazard. Mater.">
        <title>Anaerobic biodegradation of pyrene and benzo[a]pyrene by a new sulfate-reducing Desulforamulus aquiferis strain DSA.</title>
        <authorList>
            <person name="Zhang Z."/>
            <person name="Sun J."/>
            <person name="Gong X."/>
            <person name="Wang C."/>
            <person name="Wang H."/>
        </authorList>
    </citation>
    <scope>NUCLEOTIDE SEQUENCE</scope>
    <source>
        <strain evidence="8">DSA</strain>
    </source>
</reference>
<dbReference type="InterPro" id="IPR011059">
    <property type="entry name" value="Metal-dep_hydrolase_composite"/>
</dbReference>